<reference evidence="1 2" key="1">
    <citation type="submission" date="2024-01" db="EMBL/GenBank/DDBJ databases">
        <authorList>
            <person name="Deng Y."/>
            <person name="Su J."/>
        </authorList>
    </citation>
    <scope>NUCLEOTIDE SEQUENCE [LARGE SCALE GENOMIC DNA]</scope>
    <source>
        <strain evidence="1 2">CPCC 100088</strain>
    </source>
</reference>
<reference evidence="1 2" key="2">
    <citation type="submission" date="2024-06" db="EMBL/GenBank/DDBJ databases">
        <title>Thioclava kandeliae sp. nov. from a rhizosphere soil sample of Kandelia candel in a mangrove.</title>
        <authorList>
            <person name="Mu T."/>
        </authorList>
    </citation>
    <scope>NUCLEOTIDE SEQUENCE [LARGE SCALE GENOMIC DNA]</scope>
    <source>
        <strain evidence="1 2">CPCC 100088</strain>
    </source>
</reference>
<dbReference type="RefSeq" id="WP_339114219.1">
    <property type="nucleotide sequence ID" value="NZ_JAYWLC010000005.1"/>
</dbReference>
<organism evidence="1 2">
    <name type="scientific">Thioclava kandeliae</name>
    <dbReference type="NCBI Taxonomy" id="3070818"/>
    <lineage>
        <taxon>Bacteria</taxon>
        <taxon>Pseudomonadati</taxon>
        <taxon>Pseudomonadota</taxon>
        <taxon>Alphaproteobacteria</taxon>
        <taxon>Rhodobacterales</taxon>
        <taxon>Paracoccaceae</taxon>
        <taxon>Thioclava</taxon>
    </lineage>
</organism>
<keyword evidence="2" id="KW-1185">Reference proteome</keyword>
<evidence type="ECO:0000313" key="2">
    <source>
        <dbReference type="Proteomes" id="UP001438953"/>
    </source>
</evidence>
<accession>A0ABV1SH29</accession>
<dbReference type="Proteomes" id="UP001438953">
    <property type="component" value="Unassembled WGS sequence"/>
</dbReference>
<evidence type="ECO:0008006" key="3">
    <source>
        <dbReference type="Google" id="ProtNLM"/>
    </source>
</evidence>
<comment type="caution">
    <text evidence="1">The sequence shown here is derived from an EMBL/GenBank/DDBJ whole genome shotgun (WGS) entry which is preliminary data.</text>
</comment>
<sequence length="64" mass="7533">MTKHVLDHIPTRTDNSRCRRFLKLDLDGQMARNTRALLQRPRKSNAQQRVMHFMRIAHHGLGTV</sequence>
<proteinExistence type="predicted"/>
<name>A0ABV1SH29_9RHOB</name>
<evidence type="ECO:0000313" key="1">
    <source>
        <dbReference type="EMBL" id="MER5171794.1"/>
    </source>
</evidence>
<dbReference type="EMBL" id="JAYWLC010000005">
    <property type="protein sequence ID" value="MER5171794.1"/>
    <property type="molecule type" value="Genomic_DNA"/>
</dbReference>
<gene>
    <name evidence="1" type="ORF">VSX56_08390</name>
</gene>
<protein>
    <recommendedName>
        <fullName evidence="3">Transposase</fullName>
    </recommendedName>
</protein>